<protein>
    <submittedName>
        <fullName evidence="5">Uncharacterized protein prr14 isoform X1</fullName>
    </submittedName>
</protein>
<dbReference type="InterPro" id="IPR026320">
    <property type="entry name" value="PRR14"/>
</dbReference>
<feature type="region of interest" description="Disordered" evidence="2">
    <location>
        <begin position="354"/>
        <end position="411"/>
    </location>
</feature>
<evidence type="ECO:0000259" key="3">
    <source>
        <dbReference type="Pfam" id="PF15386"/>
    </source>
</evidence>
<evidence type="ECO:0000313" key="4">
    <source>
        <dbReference type="Proteomes" id="UP000515145"/>
    </source>
</evidence>
<feature type="region of interest" description="Disordered" evidence="2">
    <location>
        <begin position="219"/>
        <end position="327"/>
    </location>
</feature>
<feature type="compositionally biased region" description="Polar residues" evidence="2">
    <location>
        <begin position="1077"/>
        <end position="1086"/>
    </location>
</feature>
<dbReference type="OrthoDB" id="6163216at2759"/>
<feature type="compositionally biased region" description="Low complexity" evidence="2">
    <location>
        <begin position="27"/>
        <end position="47"/>
    </location>
</feature>
<feature type="compositionally biased region" description="Polar residues" evidence="2">
    <location>
        <begin position="243"/>
        <end position="255"/>
    </location>
</feature>
<feature type="region of interest" description="Disordered" evidence="2">
    <location>
        <begin position="603"/>
        <end position="635"/>
    </location>
</feature>
<feature type="region of interest" description="Disordered" evidence="2">
    <location>
        <begin position="681"/>
        <end position="700"/>
    </location>
</feature>
<keyword evidence="4" id="KW-1185">Reference proteome</keyword>
<feature type="compositionally biased region" description="Polar residues" evidence="2">
    <location>
        <begin position="745"/>
        <end position="756"/>
    </location>
</feature>
<feature type="compositionally biased region" description="Basic and acidic residues" evidence="2">
    <location>
        <begin position="373"/>
        <end position="393"/>
    </location>
</feature>
<dbReference type="CTD" id="78994"/>
<feature type="region of interest" description="Disordered" evidence="2">
    <location>
        <begin position="1232"/>
        <end position="1256"/>
    </location>
</feature>
<feature type="domain" description="Tantalus-like" evidence="3">
    <location>
        <begin position="1157"/>
        <end position="1214"/>
    </location>
</feature>
<evidence type="ECO:0000256" key="1">
    <source>
        <dbReference type="ARBA" id="ARBA00022553"/>
    </source>
</evidence>
<dbReference type="InParanoid" id="A0A6P7IV84"/>
<feature type="compositionally biased region" description="Low complexity" evidence="2">
    <location>
        <begin position="397"/>
        <end position="408"/>
    </location>
</feature>
<evidence type="ECO:0000256" key="2">
    <source>
        <dbReference type="SAM" id="MobiDB-lite"/>
    </source>
</evidence>
<feature type="compositionally biased region" description="Low complexity" evidence="2">
    <location>
        <begin position="944"/>
        <end position="956"/>
    </location>
</feature>
<dbReference type="PANTHER" id="PTHR14522:SF2">
    <property type="entry name" value="PROLINE-RICH PROTEIN 14"/>
    <property type="match status" value="1"/>
</dbReference>
<dbReference type="InterPro" id="IPR028149">
    <property type="entry name" value="Tantalus-like"/>
</dbReference>
<feature type="region of interest" description="Disordered" evidence="2">
    <location>
        <begin position="1"/>
        <end position="149"/>
    </location>
</feature>
<feature type="compositionally biased region" description="Basic residues" evidence="2">
    <location>
        <begin position="735"/>
        <end position="744"/>
    </location>
</feature>
<accession>A0A6P7IV84</accession>
<dbReference type="GeneID" id="114440082"/>
<feature type="compositionally biased region" description="Acidic residues" evidence="2">
    <location>
        <begin position="227"/>
        <end position="237"/>
    </location>
</feature>
<feature type="compositionally biased region" description="Low complexity" evidence="2">
    <location>
        <begin position="1043"/>
        <end position="1055"/>
    </location>
</feature>
<feature type="compositionally biased region" description="Polar residues" evidence="2">
    <location>
        <begin position="821"/>
        <end position="845"/>
    </location>
</feature>
<feature type="region of interest" description="Disordered" evidence="2">
    <location>
        <begin position="1073"/>
        <end position="1119"/>
    </location>
</feature>
<feature type="compositionally biased region" description="Polar residues" evidence="2">
    <location>
        <begin position="317"/>
        <end position="327"/>
    </location>
</feature>
<feature type="compositionally biased region" description="Basic residues" evidence="2">
    <location>
        <begin position="852"/>
        <end position="862"/>
    </location>
</feature>
<feature type="region of interest" description="Disordered" evidence="2">
    <location>
        <begin position="928"/>
        <end position="959"/>
    </location>
</feature>
<feature type="region of interest" description="Disordered" evidence="2">
    <location>
        <begin position="542"/>
        <end position="573"/>
    </location>
</feature>
<feature type="compositionally biased region" description="Polar residues" evidence="2">
    <location>
        <begin position="62"/>
        <end position="90"/>
    </location>
</feature>
<keyword evidence="1" id="KW-0597">Phosphoprotein</keyword>
<sequence>MLTYPSDSLPQIVCPMDDAIPPNPFCSASPHSEPSPSLLSLSSITPSCANDGLSSGHRRSSRIQGITDQSPQKSNTDSQAVLQPSKQSRSPTKRQGESGTMVSQSKRQKVERTEEKESKDGLDIHFTAEHQNKHMDQGSPWKKLNGSPEENVVEPLTENTAENLDADKSDMDTCEDLAGQSLNNASQKGWVIGPLFQSFKSKMASFTEIVMSPVKLFKTNHPLPSTEDSDNDFELEADGATGVEQSEANTANPEGQTEDKNENMEFNQQRLTDTGTAVPRFSKKLEFDMDLSTHSSEEKSTSDFVPLPASLLPHNPSMDSENVPQSGVSFTRSPVLLRSSANISASNESKLRIPSAVDLKAQPKPPTRKRAGNRSELKRVNSKDKKEELKPEVNDIQLSQQNSAQSNSVDTVDTHKAHFSSSSVCYTEPEAVCDTGIIVSCNLVQQSLQNNPNDGANKRTLKPTLGTRQLECQLNTEACSVTGLGRAKRGQKLSSNTQDSVNRKRLKEVCTDDMNNSALNKASDGAIQKGRRPPRKEVALINTTADRDETLKPARKRQAVSTKTNRKGKGEQEMLPTINEVVLQMQAEGAPDAMLICSLDKSSGVSDNNQKGSNSLAKPTGSSRRQKTRKAPVNINNSMDLETTVAVTSPKQSMEEPLSEFLVCPDIKQLHITERCSNLNKKPLKRKSPKQAGSTDCTLGSTSSLLSAESLELSSTDFITYQYVQKEDDLSRMSKPSKRPKKGLRSQSSVPSETPVTKQTINCHFITKECQSEEVKSKISTDPVYFEMTVLENDPEAVFSPSELHVDSNVQLTSTHLTEWNEKSGASMSDKILSTNSEGDTNGSNFLARPRSSAKRVKVRPRRANDPRRKCRVLHSRSRKGEEETKSITMEDADVAAPARHSSEKGFSRHLLRSYSCPEIPSLHSHDTPWNSLHSPHHSRTYASHQQHPSHSPVVSHTHKFVRRVRRHTVCSLEVEREIAPLCLRKEVYPSRRSASYDSVAQHLSPSVALSPTTSLSFFASCFLSSPLAFLSKKADSRGATDSPSTSSHVSSPTSASLCFTWQPSGFLPRTDCSGATLDSSNSGNPSECDIEKRPQSEEEDDGEDTSSSSQEFEDIGLREEKALSDSEIKVVQKHEERGKVSSIRIRKTLPKPQNNLTPMGLPKPIRVKKKKFSLEEIYTNKNFSNPPESRLETIFEVPLSRKNGSESWFGQRRVKRFLEFLDVGEARKPKKPLVGVGKAGIPSSRTRRGFSKHEPSLSVQDVDSLLCAKLDQLNLWLMHDQRDG</sequence>
<feature type="region of interest" description="Disordered" evidence="2">
    <location>
        <begin position="1036"/>
        <end position="1055"/>
    </location>
</feature>
<name>A0A6P7IV84_9TELE</name>
<dbReference type="Proteomes" id="UP000515145">
    <property type="component" value="Chromosome 8"/>
</dbReference>
<proteinExistence type="predicted"/>
<dbReference type="PANTHER" id="PTHR14522">
    <property type="entry name" value="EMO2-RELATED"/>
    <property type="match status" value="1"/>
</dbReference>
<organism evidence="4 5">
    <name type="scientific">Parambassis ranga</name>
    <name type="common">Indian glassy fish</name>
    <dbReference type="NCBI Taxonomy" id="210632"/>
    <lineage>
        <taxon>Eukaryota</taxon>
        <taxon>Metazoa</taxon>
        <taxon>Chordata</taxon>
        <taxon>Craniata</taxon>
        <taxon>Vertebrata</taxon>
        <taxon>Euteleostomi</taxon>
        <taxon>Actinopterygii</taxon>
        <taxon>Neopterygii</taxon>
        <taxon>Teleostei</taxon>
        <taxon>Neoteleostei</taxon>
        <taxon>Acanthomorphata</taxon>
        <taxon>Ovalentaria</taxon>
        <taxon>Ambassidae</taxon>
        <taxon>Parambassis</taxon>
    </lineage>
</organism>
<gene>
    <name evidence="5" type="primary">prr14</name>
</gene>
<feature type="compositionally biased region" description="Polar residues" evidence="2">
    <location>
        <begin position="264"/>
        <end position="275"/>
    </location>
</feature>
<dbReference type="Pfam" id="PF15386">
    <property type="entry name" value="Tantalus"/>
    <property type="match status" value="1"/>
</dbReference>
<evidence type="ECO:0000313" key="5">
    <source>
        <dbReference type="RefSeq" id="XP_028268157.1"/>
    </source>
</evidence>
<feature type="compositionally biased region" description="Polar residues" evidence="2">
    <location>
        <begin position="603"/>
        <end position="623"/>
    </location>
</feature>
<feature type="region of interest" description="Disordered" evidence="2">
    <location>
        <begin position="821"/>
        <end position="907"/>
    </location>
</feature>
<feature type="compositionally biased region" description="Basic residues" evidence="2">
    <location>
        <begin position="869"/>
        <end position="878"/>
    </location>
</feature>
<feature type="region of interest" description="Disordered" evidence="2">
    <location>
        <begin position="729"/>
        <end position="756"/>
    </location>
</feature>
<reference evidence="5" key="1">
    <citation type="submission" date="2025-08" db="UniProtKB">
        <authorList>
            <consortium name="RefSeq"/>
        </authorList>
    </citation>
    <scope>IDENTIFICATION</scope>
</reference>
<feature type="compositionally biased region" description="Basic and acidic residues" evidence="2">
    <location>
        <begin position="108"/>
        <end position="136"/>
    </location>
</feature>
<dbReference type="RefSeq" id="XP_028268157.1">
    <property type="nucleotide sequence ID" value="XM_028412356.1"/>
</dbReference>